<dbReference type="InterPro" id="IPR024744">
    <property type="entry name" value="CSS-motif_dom"/>
</dbReference>
<evidence type="ECO:0000313" key="13">
    <source>
        <dbReference type="Proteomes" id="UP000050342"/>
    </source>
</evidence>
<protein>
    <recommendedName>
        <fullName evidence="2">cyclic-guanylate-specific phosphodiesterase</fullName>
        <ecNumber evidence="2">3.1.4.52</ecNumber>
    </recommendedName>
</protein>
<dbReference type="Proteomes" id="UP000050342">
    <property type="component" value="Unassembled WGS sequence"/>
</dbReference>
<accession>A0A0N8VS28</accession>
<name>A0A0N8VS28_9PSED</name>
<dbReference type="OrthoDB" id="675397at2"/>
<keyword evidence="13" id="KW-1185">Reference proteome</keyword>
<keyword evidence="3" id="KW-1003">Cell membrane</keyword>
<dbReference type="FunFam" id="3.20.20.450:FF:000001">
    <property type="entry name" value="Cyclic di-GMP phosphodiesterase yahA"/>
    <property type="match status" value="1"/>
</dbReference>
<dbReference type="SMART" id="SM00052">
    <property type="entry name" value="EAL"/>
    <property type="match status" value="1"/>
</dbReference>
<evidence type="ECO:0000256" key="3">
    <source>
        <dbReference type="ARBA" id="ARBA00022475"/>
    </source>
</evidence>
<dbReference type="EC" id="3.1.4.52" evidence="2"/>
<dbReference type="Pfam" id="PF00563">
    <property type="entry name" value="EAL"/>
    <property type="match status" value="1"/>
</dbReference>
<comment type="caution">
    <text evidence="12">The sequence shown here is derived from an EMBL/GenBank/DDBJ whole genome shotgun (WGS) entry which is preliminary data.</text>
</comment>
<dbReference type="GO" id="GO:0005886">
    <property type="term" value="C:plasma membrane"/>
    <property type="evidence" value="ECO:0007669"/>
    <property type="project" value="UniProtKB-SubCell"/>
</dbReference>
<evidence type="ECO:0000256" key="9">
    <source>
        <dbReference type="ARBA" id="ARBA00034290"/>
    </source>
</evidence>
<feature type="transmembrane region" description="Helical" evidence="10">
    <location>
        <begin position="233"/>
        <end position="254"/>
    </location>
</feature>
<evidence type="ECO:0000256" key="2">
    <source>
        <dbReference type="ARBA" id="ARBA00012282"/>
    </source>
</evidence>
<dbReference type="EMBL" id="LLWH01000208">
    <property type="protein sequence ID" value="KQB52164.1"/>
    <property type="molecule type" value="Genomic_DNA"/>
</dbReference>
<dbReference type="GO" id="GO:0071111">
    <property type="term" value="F:cyclic-guanylate-specific phosphodiesterase activity"/>
    <property type="evidence" value="ECO:0007669"/>
    <property type="project" value="UniProtKB-EC"/>
</dbReference>
<comment type="subcellular location">
    <subcellularLocation>
        <location evidence="1">Cell membrane</location>
        <topology evidence="1">Multi-pass membrane protein</topology>
    </subcellularLocation>
</comment>
<evidence type="ECO:0000256" key="1">
    <source>
        <dbReference type="ARBA" id="ARBA00004651"/>
    </source>
</evidence>
<dbReference type="InterPro" id="IPR035919">
    <property type="entry name" value="EAL_sf"/>
</dbReference>
<evidence type="ECO:0000256" key="7">
    <source>
        <dbReference type="ARBA" id="ARBA00022989"/>
    </source>
</evidence>
<evidence type="ECO:0000256" key="6">
    <source>
        <dbReference type="ARBA" id="ARBA00022801"/>
    </source>
</evidence>
<feature type="domain" description="EAL" evidence="11">
    <location>
        <begin position="260"/>
        <end position="514"/>
    </location>
</feature>
<keyword evidence="4" id="KW-0973">c-di-GMP</keyword>
<dbReference type="InterPro" id="IPR001633">
    <property type="entry name" value="EAL_dom"/>
</dbReference>
<dbReference type="Pfam" id="PF12792">
    <property type="entry name" value="CSS-motif"/>
    <property type="match status" value="1"/>
</dbReference>
<evidence type="ECO:0000256" key="5">
    <source>
        <dbReference type="ARBA" id="ARBA00022692"/>
    </source>
</evidence>
<dbReference type="STRING" id="1563157.AQS70_15665"/>
<dbReference type="CDD" id="cd01948">
    <property type="entry name" value="EAL"/>
    <property type="match status" value="1"/>
</dbReference>
<dbReference type="SUPFAM" id="SSF141868">
    <property type="entry name" value="EAL domain-like"/>
    <property type="match status" value="1"/>
</dbReference>
<dbReference type="PANTHER" id="PTHR33121">
    <property type="entry name" value="CYCLIC DI-GMP PHOSPHODIESTERASE PDEF"/>
    <property type="match status" value="1"/>
</dbReference>
<dbReference type="InterPro" id="IPR050706">
    <property type="entry name" value="Cyclic-di-GMP_PDE-like"/>
</dbReference>
<feature type="transmembrane region" description="Helical" evidence="10">
    <location>
        <begin position="15"/>
        <end position="35"/>
    </location>
</feature>
<proteinExistence type="predicted"/>
<keyword evidence="5 10" id="KW-0812">Transmembrane</keyword>
<keyword evidence="7 10" id="KW-1133">Transmembrane helix</keyword>
<dbReference type="PROSITE" id="PS50883">
    <property type="entry name" value="EAL"/>
    <property type="match status" value="1"/>
</dbReference>
<dbReference type="RefSeq" id="WP_055104334.1">
    <property type="nucleotide sequence ID" value="NZ_LLWH01000208.1"/>
</dbReference>
<dbReference type="Gene3D" id="3.20.20.450">
    <property type="entry name" value="EAL domain"/>
    <property type="match status" value="1"/>
</dbReference>
<keyword evidence="6" id="KW-0378">Hydrolase</keyword>
<comment type="catalytic activity">
    <reaction evidence="9">
        <text>3',3'-c-di-GMP + H2O = 5'-phosphoguanylyl(3'-&gt;5')guanosine + H(+)</text>
        <dbReference type="Rhea" id="RHEA:24902"/>
        <dbReference type="ChEBI" id="CHEBI:15377"/>
        <dbReference type="ChEBI" id="CHEBI:15378"/>
        <dbReference type="ChEBI" id="CHEBI:58754"/>
        <dbReference type="ChEBI" id="CHEBI:58805"/>
        <dbReference type="EC" id="3.1.4.52"/>
    </reaction>
</comment>
<reference evidence="12 13" key="1">
    <citation type="submission" date="2015-10" db="EMBL/GenBank/DDBJ databases">
        <title>Pseudomonas helleri sp. nov. and Pseudomonas weihenstephanensis sp. nov., isolated from raw cows milk.</title>
        <authorList>
            <person name="Von Neubeck M."/>
            <person name="Huptas C."/>
            <person name="Wenning M."/>
            <person name="Scherer S."/>
        </authorList>
    </citation>
    <scope>NUCLEOTIDE SEQUENCE [LARGE SCALE GENOMIC DNA]</scope>
    <source>
        <strain evidence="12 13">BSTT44</strain>
    </source>
</reference>
<evidence type="ECO:0000313" key="12">
    <source>
        <dbReference type="EMBL" id="KQB52164.1"/>
    </source>
</evidence>
<sequence>MPLPHKQTRTWTDRYALVVLSTLLPVVLGIFIIIWQATRSLELEARDTANEAVRQFNLMLDNAARAADVVLSLSGQACEQAELALRGQVTRRPFVRSVNLVLNNQIYCTSLFGSFNEAVNAADYKDGELWLMPGNPVTPHEPLLVYRREKDQKGAIVSLYGLHLVNVLSLINPYTQMMFQVGDNSIDRDGVVRHKPSAPYPVAPVIVSSTQYPYRVMAGFSEGTVWRFIHARYLWLLALFVFLGCVSGATVAWLQKRLSLSSPTHELQRGLEAEEFIPYFQPVVQGDTKQWAGAEVLMRWQHPTEGLVRPDLFIPLAEHSGIIVPMTRSVMQQTARILAPYARNMAPDFHLGFNITAHHCHSLDLVEDCREFLRAFPPGSIKLVLELTERELVVPSDITHQLFAELRAMGIMIALDDFGTGHSSLSYLREFNVDYLKIDQSFVAMIGADALSIHILDSIIELSAKLNLGIVAEGVETQQQSEYLSLKGVDYLQGYLFSRPLTAHAFIEDLLVENRVAH</sequence>
<evidence type="ECO:0000256" key="4">
    <source>
        <dbReference type="ARBA" id="ARBA00022636"/>
    </source>
</evidence>
<organism evidence="12 13">
    <name type="scientific">Pseudomonas endophytica</name>
    <dbReference type="NCBI Taxonomy" id="1563157"/>
    <lineage>
        <taxon>Bacteria</taxon>
        <taxon>Pseudomonadati</taxon>
        <taxon>Pseudomonadota</taxon>
        <taxon>Gammaproteobacteria</taxon>
        <taxon>Pseudomonadales</taxon>
        <taxon>Pseudomonadaceae</taxon>
        <taxon>Pseudomonas</taxon>
    </lineage>
</organism>
<dbReference type="AlphaFoldDB" id="A0A0N8VS28"/>
<evidence type="ECO:0000256" key="10">
    <source>
        <dbReference type="SAM" id="Phobius"/>
    </source>
</evidence>
<keyword evidence="8 10" id="KW-0472">Membrane</keyword>
<evidence type="ECO:0000256" key="8">
    <source>
        <dbReference type="ARBA" id="ARBA00023136"/>
    </source>
</evidence>
<evidence type="ECO:0000259" key="11">
    <source>
        <dbReference type="PROSITE" id="PS50883"/>
    </source>
</evidence>
<dbReference type="PANTHER" id="PTHR33121:SF80">
    <property type="entry name" value="CYCLIC DI-GMP PHOSPHODIESTERASE PDEL"/>
    <property type="match status" value="1"/>
</dbReference>
<gene>
    <name evidence="12" type="ORF">AQS70_15665</name>
</gene>